<proteinExistence type="predicted"/>
<evidence type="ECO:0008006" key="3">
    <source>
        <dbReference type="Google" id="ProtNLM"/>
    </source>
</evidence>
<dbReference type="PANTHER" id="PTHR34706:SF1">
    <property type="entry name" value="VWFA DOMAIN-CONTAINING PROTEIN"/>
    <property type="match status" value="1"/>
</dbReference>
<dbReference type="PANTHER" id="PTHR34706">
    <property type="entry name" value="SLR1338 PROTEIN"/>
    <property type="match status" value="1"/>
</dbReference>
<evidence type="ECO:0000313" key="2">
    <source>
        <dbReference type="EMBL" id="AYV82985.1"/>
    </source>
</evidence>
<accession>A0A3G5A6W8</accession>
<gene>
    <name evidence="2" type="ORF">Hyperionvirus3_131</name>
</gene>
<feature type="region of interest" description="Disordered" evidence="1">
    <location>
        <begin position="1"/>
        <end position="22"/>
    </location>
</feature>
<evidence type="ECO:0000256" key="1">
    <source>
        <dbReference type="SAM" id="MobiDB-lite"/>
    </source>
</evidence>
<name>A0A3G5A6W8_9VIRU</name>
<organism evidence="2">
    <name type="scientific">Hyperionvirus sp</name>
    <dbReference type="NCBI Taxonomy" id="2487770"/>
    <lineage>
        <taxon>Viruses</taxon>
        <taxon>Varidnaviria</taxon>
        <taxon>Bamfordvirae</taxon>
        <taxon>Nucleocytoviricota</taxon>
        <taxon>Megaviricetes</taxon>
        <taxon>Imitervirales</taxon>
        <taxon>Mimiviridae</taxon>
        <taxon>Klosneuvirinae</taxon>
    </lineage>
</organism>
<protein>
    <recommendedName>
        <fullName evidence="3">VWFA domain-containing protein</fullName>
    </recommendedName>
</protein>
<sequence length="336" mass="37211">MGCSSSSEDTVKPPLPKPSAPIGKTDLLVGSVAVGVDSTGTQLRIMPSTIHTDSRDAAPPPYEDNDVKVAKGTAIFKDFATKFGIKDDFLAKLRALGNFKIKILCDDSRSMGDNAYTAEFVTDPFGEIPTRFQELKKMVKNVIDMAGVLSKEGVDLYFLNRAGRYNVKNYAEVELLFSAEPAGLTPTVKAIKQIITDTSMIMGEKNVLLFLPTDGEATDESGTVNIPEMDAYMQYLNDSYPKLYITFMACISDEKLLKTMDRWGKRYERVGVVDEFNVEHKEMMEKHGSEPGFDFTLGDYITKSLLVSIDPVIKSLFKDNDDDDAGDKDKEEIEPA</sequence>
<reference evidence="2" key="1">
    <citation type="submission" date="2018-10" db="EMBL/GenBank/DDBJ databases">
        <title>Hidden diversity of soil giant viruses.</title>
        <authorList>
            <person name="Schulz F."/>
            <person name="Alteio L."/>
            <person name="Goudeau D."/>
            <person name="Ryan E.M."/>
            <person name="Malmstrom R.R."/>
            <person name="Blanchard J."/>
            <person name="Woyke T."/>
        </authorList>
    </citation>
    <scope>NUCLEOTIDE SEQUENCE</scope>
    <source>
        <strain evidence="2">HYV1</strain>
    </source>
</reference>
<dbReference type="EMBL" id="MK072385">
    <property type="protein sequence ID" value="AYV82985.1"/>
    <property type="molecule type" value="Genomic_DNA"/>
</dbReference>